<accession>A0A233UZQ5</accession>
<dbReference type="GO" id="GO:0005829">
    <property type="term" value="C:cytosol"/>
    <property type="evidence" value="ECO:0007669"/>
    <property type="project" value="TreeGrafter"/>
</dbReference>
<dbReference type="GO" id="GO:0000035">
    <property type="term" value="F:acyl binding"/>
    <property type="evidence" value="ECO:0007669"/>
    <property type="project" value="TreeGrafter"/>
</dbReference>
<evidence type="ECO:0000256" key="6">
    <source>
        <dbReference type="ARBA" id="ARBA00023160"/>
    </source>
</evidence>
<dbReference type="PANTHER" id="PTHR20863">
    <property type="entry name" value="ACYL CARRIER PROTEIN"/>
    <property type="match status" value="1"/>
</dbReference>
<comment type="pathway">
    <text evidence="7">Lipid metabolism; fatty acid biosynthesis.</text>
</comment>
<dbReference type="UniPathway" id="UPA00094"/>
<dbReference type="InterPro" id="IPR003231">
    <property type="entry name" value="ACP"/>
</dbReference>
<keyword evidence="5 7" id="KW-0443">Lipid metabolism</keyword>
<evidence type="ECO:0000256" key="5">
    <source>
        <dbReference type="ARBA" id="ARBA00023098"/>
    </source>
</evidence>
<dbReference type="GO" id="GO:0009245">
    <property type="term" value="P:lipid A biosynthetic process"/>
    <property type="evidence" value="ECO:0007669"/>
    <property type="project" value="TreeGrafter"/>
</dbReference>
<gene>
    <name evidence="7" type="primary">acpP</name>
    <name evidence="9" type="ORF">B9N49_04760</name>
    <name evidence="10" type="ORF">CJ208_02845</name>
</gene>
<evidence type="ECO:0000259" key="8">
    <source>
        <dbReference type="PROSITE" id="PS50075"/>
    </source>
</evidence>
<evidence type="ECO:0000256" key="2">
    <source>
        <dbReference type="ARBA" id="ARBA00022516"/>
    </source>
</evidence>
<dbReference type="SUPFAM" id="SSF47336">
    <property type="entry name" value="ACP-like"/>
    <property type="match status" value="1"/>
</dbReference>
<keyword evidence="1 7" id="KW-0596">Phosphopantetheine</keyword>
<dbReference type="Proteomes" id="UP000235723">
    <property type="component" value="Unassembled WGS sequence"/>
</dbReference>
<reference evidence="10 12" key="3">
    <citation type="submission" date="2017-09" db="EMBL/GenBank/DDBJ databases">
        <title>Bacterial strain isolated from the female urinary microbiota.</title>
        <authorList>
            <person name="Thomas-White K."/>
            <person name="Kumar N."/>
            <person name="Forster S."/>
            <person name="Putonti C."/>
            <person name="Lawley T."/>
            <person name="Wolfe A.J."/>
        </authorList>
    </citation>
    <scope>NUCLEOTIDE SEQUENCE [LARGE SCALE GENOMIC DNA]</scope>
    <source>
        <strain evidence="10 12">UMB0115</strain>
    </source>
</reference>
<evidence type="ECO:0000256" key="3">
    <source>
        <dbReference type="ARBA" id="ARBA00022553"/>
    </source>
</evidence>
<dbReference type="Proteomes" id="UP000215413">
    <property type="component" value="Unassembled WGS sequence"/>
</dbReference>
<evidence type="ECO:0000256" key="7">
    <source>
        <dbReference type="HAMAP-Rule" id="MF_01217"/>
    </source>
</evidence>
<reference evidence="11" key="2">
    <citation type="submission" date="2017-04" db="EMBL/GenBank/DDBJ databases">
        <title>Finegoldia magna isolated from orthopedic joint implant-associated infections.</title>
        <authorList>
            <person name="Bjorklund S."/>
            <person name="Bruggemann H."/>
            <person name="Jensen A."/>
            <person name="Hellmark B."/>
            <person name="Soderquist B."/>
        </authorList>
    </citation>
    <scope>NUCLEOTIDE SEQUENCE [LARGE SCALE GENOMIC DNA]</scope>
    <source>
        <strain evidence="11">CCUG 54800</strain>
    </source>
</reference>
<dbReference type="Pfam" id="PF00550">
    <property type="entry name" value="PP-binding"/>
    <property type="match status" value="1"/>
</dbReference>
<keyword evidence="4 7" id="KW-0276">Fatty acid metabolism</keyword>
<reference evidence="9" key="1">
    <citation type="journal article" date="2017" name="J. Clin. Microbiol.">
        <title>Finegoldia magna Isolated from Orthopedic Joint Implant-Associated Infections.</title>
        <authorList>
            <person name="Soderquist B."/>
            <person name="Bjorklund S."/>
            <person name="Hellmark B."/>
            <person name="Jensen A."/>
            <person name="Bruggemann H."/>
        </authorList>
    </citation>
    <scope>NUCLEOTIDE SEQUENCE</scope>
    <source>
        <strain evidence="9">CCUG 54800</strain>
    </source>
</reference>
<dbReference type="InterPro" id="IPR036736">
    <property type="entry name" value="ACP-like_sf"/>
</dbReference>
<organism evidence="9 11">
    <name type="scientific">Finegoldia magna</name>
    <name type="common">Peptostreptococcus magnus</name>
    <dbReference type="NCBI Taxonomy" id="1260"/>
    <lineage>
        <taxon>Bacteria</taxon>
        <taxon>Bacillati</taxon>
        <taxon>Bacillota</taxon>
        <taxon>Tissierellia</taxon>
        <taxon>Tissierellales</taxon>
        <taxon>Peptoniphilaceae</taxon>
        <taxon>Finegoldia</taxon>
    </lineage>
</organism>
<dbReference type="InterPro" id="IPR009081">
    <property type="entry name" value="PP-bd_ACP"/>
</dbReference>
<dbReference type="EMBL" id="PNHD01000003">
    <property type="protein sequence ID" value="PMC60358.1"/>
    <property type="molecule type" value="Genomic_DNA"/>
</dbReference>
<evidence type="ECO:0000313" key="11">
    <source>
        <dbReference type="Proteomes" id="UP000215413"/>
    </source>
</evidence>
<evidence type="ECO:0000256" key="1">
    <source>
        <dbReference type="ARBA" id="ARBA00022450"/>
    </source>
</evidence>
<sequence>MNKEIYEKVVEGLKNEFNKDDIDEKTRFVEDLKADSVRLLEIVMDVEEEFDIELDDEKLSALKNVEDVVNEIERAQGK</sequence>
<feature type="modified residue" description="O-(pantetheine 4'-phosphoryl)serine" evidence="7">
    <location>
        <position position="36"/>
    </location>
</feature>
<comment type="caution">
    <text evidence="9">The sequence shown here is derived from an EMBL/GenBank/DDBJ whole genome shotgun (WGS) entry which is preliminary data.</text>
</comment>
<comment type="subcellular location">
    <subcellularLocation>
        <location evidence="7">Cytoplasm</location>
    </subcellularLocation>
</comment>
<evidence type="ECO:0000313" key="12">
    <source>
        <dbReference type="Proteomes" id="UP000235723"/>
    </source>
</evidence>
<dbReference type="AlphaFoldDB" id="A0A233UZQ5"/>
<keyword evidence="6 7" id="KW-0275">Fatty acid biosynthesis</keyword>
<dbReference type="GO" id="GO:0000036">
    <property type="term" value="F:acyl carrier activity"/>
    <property type="evidence" value="ECO:0007669"/>
    <property type="project" value="UniProtKB-UniRule"/>
</dbReference>
<dbReference type="Gene3D" id="1.10.1200.10">
    <property type="entry name" value="ACP-like"/>
    <property type="match status" value="1"/>
</dbReference>
<comment type="similarity">
    <text evidence="7">Belongs to the acyl carrier protein (ACP) family.</text>
</comment>
<dbReference type="EMBL" id="NDYC01000019">
    <property type="protein sequence ID" value="OXZ27642.1"/>
    <property type="molecule type" value="Genomic_DNA"/>
</dbReference>
<keyword evidence="7" id="KW-0963">Cytoplasm</keyword>
<feature type="domain" description="Carrier" evidence="8">
    <location>
        <begin position="1"/>
        <end position="76"/>
    </location>
</feature>
<dbReference type="PROSITE" id="PS50075">
    <property type="entry name" value="CARRIER"/>
    <property type="match status" value="1"/>
</dbReference>
<evidence type="ECO:0000313" key="9">
    <source>
        <dbReference type="EMBL" id="OXZ27642.1"/>
    </source>
</evidence>
<evidence type="ECO:0000256" key="4">
    <source>
        <dbReference type="ARBA" id="ARBA00022832"/>
    </source>
</evidence>
<comment type="PTM">
    <text evidence="7">4'-phosphopantetheine is transferred from CoA to a specific serine of apo-ACP by AcpS. This modification is essential for activity because fatty acids are bound in thioester linkage to the sulfhydryl of the prosthetic group.</text>
</comment>
<keyword evidence="2 7" id="KW-0444">Lipid biosynthesis</keyword>
<proteinExistence type="inferred from homology"/>
<comment type="function">
    <text evidence="7">Carrier of the growing fatty acid chain in fatty acid biosynthesis.</text>
</comment>
<protein>
    <recommendedName>
        <fullName evidence="7">Acyl carrier protein</fullName>
        <shortName evidence="7">ACP</shortName>
    </recommendedName>
</protein>
<evidence type="ECO:0000313" key="10">
    <source>
        <dbReference type="EMBL" id="PMC60358.1"/>
    </source>
</evidence>
<dbReference type="GO" id="GO:0016020">
    <property type="term" value="C:membrane"/>
    <property type="evidence" value="ECO:0007669"/>
    <property type="project" value="GOC"/>
</dbReference>
<keyword evidence="3 7" id="KW-0597">Phosphoprotein</keyword>
<dbReference type="HAMAP" id="MF_01217">
    <property type="entry name" value="Acyl_carrier"/>
    <property type="match status" value="1"/>
</dbReference>
<dbReference type="PANTHER" id="PTHR20863:SF76">
    <property type="entry name" value="CARRIER DOMAIN-CONTAINING PROTEIN"/>
    <property type="match status" value="1"/>
</dbReference>
<name>A0A233UZQ5_FINMA</name>
<dbReference type="RefSeq" id="WP_094205753.1">
    <property type="nucleotide sequence ID" value="NZ_CAUPKI010000001.1"/>
</dbReference>